<dbReference type="InterPro" id="IPR011545">
    <property type="entry name" value="DEAD/DEAH_box_helicase_dom"/>
</dbReference>
<evidence type="ECO:0000256" key="1">
    <source>
        <dbReference type="ARBA" id="ARBA00022741"/>
    </source>
</evidence>
<dbReference type="KEGG" id="rgi:RGI145_23695"/>
<dbReference type="SMART" id="SM00487">
    <property type="entry name" value="DEXDc"/>
    <property type="match status" value="1"/>
</dbReference>
<dbReference type="GO" id="GO:0006289">
    <property type="term" value="P:nucleotide-excision repair"/>
    <property type="evidence" value="ECO:0007669"/>
    <property type="project" value="TreeGrafter"/>
</dbReference>
<dbReference type="PROSITE" id="PS51194">
    <property type="entry name" value="HELICASE_CTER"/>
    <property type="match status" value="1"/>
</dbReference>
<dbReference type="InterPro" id="IPR001650">
    <property type="entry name" value="Helicase_C-like"/>
</dbReference>
<dbReference type="Pfam" id="PF09369">
    <property type="entry name" value="MZB"/>
    <property type="match status" value="1"/>
</dbReference>
<name>A0A1L7ANW7_9PROT</name>
<feature type="coiled-coil region" evidence="3">
    <location>
        <begin position="684"/>
        <end position="734"/>
    </location>
</feature>
<dbReference type="PANTHER" id="PTHR47957:SF3">
    <property type="entry name" value="ATP-DEPENDENT HELICASE HRQ1"/>
    <property type="match status" value="1"/>
</dbReference>
<evidence type="ECO:0000259" key="4">
    <source>
        <dbReference type="PROSITE" id="PS51192"/>
    </source>
</evidence>
<evidence type="ECO:0000256" key="3">
    <source>
        <dbReference type="SAM" id="Coils"/>
    </source>
</evidence>
<keyword evidence="1" id="KW-0547">Nucleotide-binding</keyword>
<dbReference type="Pfam" id="PF00270">
    <property type="entry name" value="DEAD"/>
    <property type="match status" value="1"/>
</dbReference>
<keyword evidence="6" id="KW-0614">Plasmid</keyword>
<evidence type="ECO:0000313" key="6">
    <source>
        <dbReference type="EMBL" id="APT60410.1"/>
    </source>
</evidence>
<organism evidence="6 7">
    <name type="scientific">Roseomonas gilardii</name>
    <dbReference type="NCBI Taxonomy" id="257708"/>
    <lineage>
        <taxon>Bacteria</taxon>
        <taxon>Pseudomonadati</taxon>
        <taxon>Pseudomonadota</taxon>
        <taxon>Alphaproteobacteria</taxon>
        <taxon>Acetobacterales</taxon>
        <taxon>Roseomonadaceae</taxon>
        <taxon>Roseomonas</taxon>
    </lineage>
</organism>
<geneLocation type="plasmid" evidence="6 7">
    <name>2</name>
</geneLocation>
<dbReference type="GO" id="GO:0005524">
    <property type="term" value="F:ATP binding"/>
    <property type="evidence" value="ECO:0007669"/>
    <property type="project" value="UniProtKB-KW"/>
</dbReference>
<dbReference type="SMART" id="SM00490">
    <property type="entry name" value="HELICc"/>
    <property type="match status" value="1"/>
</dbReference>
<dbReference type="InterPro" id="IPR014001">
    <property type="entry name" value="Helicase_ATP-bd"/>
</dbReference>
<dbReference type="EMBL" id="CP015586">
    <property type="protein sequence ID" value="APT60410.1"/>
    <property type="molecule type" value="Genomic_DNA"/>
</dbReference>
<dbReference type="InterPro" id="IPR018973">
    <property type="entry name" value="MZB"/>
</dbReference>
<reference evidence="6 7" key="1">
    <citation type="submission" date="2016-05" db="EMBL/GenBank/DDBJ databases">
        <title>Complete Genome and Methylome Analysis of Psychrotrophic Bacterial Isolates from Antarctic Lake Untersee.</title>
        <authorList>
            <person name="Fomenkov A."/>
            <person name="Akimov V.N."/>
            <person name="Vasilyeva L.V."/>
            <person name="Andersen D."/>
            <person name="Vincze T."/>
            <person name="Roberts R.J."/>
        </authorList>
    </citation>
    <scope>NUCLEOTIDE SEQUENCE [LARGE SCALE GENOMIC DNA]</scope>
    <source>
        <strain evidence="6 7">U14-5</strain>
        <plasmid evidence="7">Plasmid 2</plasmid>
    </source>
</reference>
<protein>
    <recommendedName>
        <fullName evidence="8">ATP-dependent helicase</fullName>
    </recommendedName>
</protein>
<dbReference type="GO" id="GO:0043138">
    <property type="term" value="F:3'-5' DNA helicase activity"/>
    <property type="evidence" value="ECO:0007669"/>
    <property type="project" value="TreeGrafter"/>
</dbReference>
<dbReference type="SUPFAM" id="SSF52540">
    <property type="entry name" value="P-loop containing nucleoside triphosphate hydrolases"/>
    <property type="match status" value="2"/>
</dbReference>
<dbReference type="InterPro" id="IPR027417">
    <property type="entry name" value="P-loop_NTPase"/>
</dbReference>
<gene>
    <name evidence="6" type="ORF">RGI145_23695</name>
</gene>
<evidence type="ECO:0000313" key="7">
    <source>
        <dbReference type="Proteomes" id="UP000185494"/>
    </source>
</evidence>
<feature type="domain" description="Helicase ATP-binding" evidence="4">
    <location>
        <begin position="113"/>
        <end position="317"/>
    </location>
</feature>
<accession>A0A1L7ANW7</accession>
<dbReference type="GO" id="GO:0003676">
    <property type="term" value="F:nucleic acid binding"/>
    <property type="evidence" value="ECO:0007669"/>
    <property type="project" value="InterPro"/>
</dbReference>
<dbReference type="PANTHER" id="PTHR47957">
    <property type="entry name" value="ATP-DEPENDENT HELICASE HRQ1"/>
    <property type="match status" value="1"/>
</dbReference>
<dbReference type="GO" id="GO:0036297">
    <property type="term" value="P:interstrand cross-link repair"/>
    <property type="evidence" value="ECO:0007669"/>
    <property type="project" value="TreeGrafter"/>
</dbReference>
<sequence length="1755" mass="191965">MQLETSLQIDALRTRAAVEDRLVEMASAGNYLRSPELTQRVSEIWQASDGEGGCTSEVFVEGIFPAADGGASLNDLVTRGVVAPALRDQLARTRMLPPARRLYEHQRLAIEIAATAPQPPVVVIRAGTGLGKTESFLLPLLNRALGQPRRAPARGVRAIVLYPMNALVNDQVQRLHGWLHGQSDCRLFHFTGETPEDDKDADRKGYPRWDDGSRLRTRVQARANPPDILVTNYSMLEYMLIRPQDAPFFGADLEAVVLDEMHLYSGTLAAEIALLLRRVLLRAGRRPDEVMFLGASATLGGDLRAFSADLFTRDQTDVTVIEGRRSRPVFAEAVPPAASLSPPGVPEPAPDRPFLVADGLVEDAALAAEVVAACRPLTEAAAKAAPEPRPAAALAAVLERAPAVHRLQELLWRRTEARDVAPLGELARELWGDNGPAARAATERLLRLGARARMDADALPVLPHKLHFLARAPLGPTVCLNPSCGHDHGYRYPGAGPVLGGHHEHCPACRTQTLPLARCTSCGETVLAATFSQADNRFRPLRDWRDRDPEDEVEEGGQQTFFLAPTGAGADTEPYQLTDGLREPSGSFAWLRPHTACPNCGEEEPTFALIRSGDDNALGIVAETALASMPPMPSDDRNWKPAGGRRLIAFSDSRQSAARLGPALTATHERQMCRSIIAATLHEARNADRVVARIRLEISRAQEDLEAEDDPEERGILQERLDELQARLRAAEAGGQMDDWLRRLRSNPRVAEIFSRETGVTHKLDTWNQEAWERNAAEVRRRLDVVLAREFGVPSPATLNLETIGLAEVVYPSIDSLPMPAALRVRLPDGETAHRLEEAWPRFLAGMLDMVRLSRCVTFGSAELDISASVFPVGKWMSLNATGPFLVSMLPGSARDTRRVRFARGVLQAAGCSPEAAEELHLLALEVAFNQLLDAAASQTLPWLEQEDRQSGPQVAVPAIRVRFFGLSLRPPREVFRCRVTGAVWPRAVLGCAPIRGVTGTFEPVTQEELDAHPRVGRPRRAYREEEAFRIGLWADEHSAQLETDENRRLQNLFAAGIRNVLSATTTMEVGIDIGGLAGVLMANMPPGLANYLQRGGRAGRRADGASLVVTYARRQPYDQAAFDDFGSFFRRELRRANVMLDRPAIACRHLHALLLSEFFQAIRPVGAKAGAMNAFGRMGGFCGVRGLDFIPEDRVGTPTPTRPNPLDPGLRRPEAWWRAEDEPSLERAFRTFLGWLAGQAGSPIAQRAVWLAHGTAAANQVQDWQRFVDAVHAEFAEASGEWQDAYERIVTAWEQAAADASNRSNSRSVLNALARQAREMRQTTVVEELGNRKFLPRYGFPIGLNTLLVNSDRDDEQSFKLQRDGAVAIAEYVPGSVIVAGGRYIRSRGVQRGFGQNSEESVGITRWRYICDDGHSKCDHVMVEQDPVCGVEGCTARMNRSPQRLLIPRYGYATAVSEPPSWYGQRQVVGQVETVINHLEGRQTEHLVGFGGLPALRAALLENVELIFANPADAECGFAVCTSCGFSEAEERPGMAGTVGLPDRFRNHVPLARRGRGRDDICRGTTAASPPLRNVVFAARQFTDVVRFDFGDFDGADAAALVTAGHALAQGAAELLELDQREIRMMVDGTSSGGRVVRVFDAVGHGAGHIPEVFRRGTEWLEAAVRVLTRSPAHDARCMTACISCVLSSVSQNDARAGLLDRHAALRLLRDRQAQLVARLPSSTTQVPEPAIAASGAAVLMGLRAQQAAGRSRR</sequence>
<dbReference type="Pfam" id="PF00271">
    <property type="entry name" value="Helicase_C"/>
    <property type="match status" value="1"/>
</dbReference>
<keyword evidence="2" id="KW-0067">ATP-binding</keyword>
<feature type="domain" description="Helicase C-terminal" evidence="5">
    <location>
        <begin position="984"/>
        <end position="1145"/>
    </location>
</feature>
<evidence type="ECO:0000259" key="5">
    <source>
        <dbReference type="PROSITE" id="PS51194"/>
    </source>
</evidence>
<dbReference type="PROSITE" id="PS51192">
    <property type="entry name" value="HELICASE_ATP_BIND_1"/>
    <property type="match status" value="1"/>
</dbReference>
<evidence type="ECO:0000256" key="2">
    <source>
        <dbReference type="ARBA" id="ARBA00022840"/>
    </source>
</evidence>
<evidence type="ECO:0008006" key="8">
    <source>
        <dbReference type="Google" id="ProtNLM"/>
    </source>
</evidence>
<dbReference type="Gene3D" id="3.40.50.300">
    <property type="entry name" value="P-loop containing nucleotide triphosphate hydrolases"/>
    <property type="match status" value="2"/>
</dbReference>
<dbReference type="Proteomes" id="UP000185494">
    <property type="component" value="Chromosome 2"/>
</dbReference>
<keyword evidence="3" id="KW-0175">Coiled coil</keyword>
<proteinExistence type="predicted"/>